<dbReference type="Pfam" id="PF17131">
    <property type="entry name" value="LolA_like"/>
    <property type="match status" value="1"/>
</dbReference>
<protein>
    <submittedName>
        <fullName evidence="2">Outer membrane lipoprotein-sorting protein</fullName>
    </submittedName>
</protein>
<dbReference type="Proteomes" id="UP000593994">
    <property type="component" value="Chromosome"/>
</dbReference>
<dbReference type="AlphaFoldDB" id="A0A7S7RLQ9"/>
<proteinExistence type="predicted"/>
<dbReference type="EMBL" id="CP054492">
    <property type="protein sequence ID" value="QOY51387.1"/>
    <property type="molecule type" value="Genomic_DNA"/>
</dbReference>
<evidence type="ECO:0000313" key="2">
    <source>
        <dbReference type="EMBL" id="QOY51387.1"/>
    </source>
</evidence>
<dbReference type="KEGG" id="sbal:HUE88_09670"/>
<feature type="domain" description="Uncharacterized protein TP-0789" evidence="1">
    <location>
        <begin position="61"/>
        <end position="239"/>
    </location>
</feature>
<gene>
    <name evidence="2" type="ORF">HUE88_09670</name>
</gene>
<accession>A0A7S7RLQ9</accession>
<dbReference type="RefSeq" id="WP_194368513.1">
    <property type="nucleotide sequence ID" value="NZ_CP054492.1"/>
</dbReference>
<dbReference type="InterPro" id="IPR033399">
    <property type="entry name" value="TP_0789-like"/>
</dbReference>
<evidence type="ECO:0000313" key="3">
    <source>
        <dbReference type="Proteomes" id="UP000593994"/>
    </source>
</evidence>
<dbReference type="Gene3D" id="2.50.20.10">
    <property type="entry name" value="Lipoprotein localisation LolA/LolB/LppX"/>
    <property type="match status" value="1"/>
</dbReference>
<sequence>MKKTFLLFFAFAILLVADEAHEIMQKVDNNIRGKNIYMKINMKVVSLLHERNMQMETWSQGSKKSFVKVLYPPKDKGITFLSLDNQMWQYVPKIERTIKIPPSMMLQKWMGSDITNDDMVKQSSIVDDYNPKIIKKDGNIVTMELIPKEDAAVVWGKIVSQIDTSTYTSKKDIFYDENIEEVRVFIYKDIKKYGEYYLPTYWRVQSVDKTDNYTEITLDNVKYDMDISEQYFKKSALKRFSR</sequence>
<reference evidence="2 3" key="1">
    <citation type="submission" date="2020-05" db="EMBL/GenBank/DDBJ databases">
        <title>Sulfurimonas marisnigri, sp. nov., and Sulfurimonas baltica, sp. nov., manganese oxide reducing chemolithoautotrophs of the class Epsilonproteobacteria isolated from the pelagic redoxclines of the Black and Baltic Seas and emended description of the genus Sulfurimonas.</title>
        <authorList>
            <person name="Henkel J.V."/>
            <person name="Laudan C."/>
            <person name="Werner J."/>
            <person name="Neu T."/>
            <person name="Plewe S."/>
            <person name="Sproer C."/>
            <person name="Bunk B."/>
            <person name="Schulz-Vogt H.N."/>
        </authorList>
    </citation>
    <scope>NUCLEOTIDE SEQUENCE [LARGE SCALE GENOMIC DNA]</scope>
    <source>
        <strain evidence="2 3">GD2</strain>
    </source>
</reference>
<name>A0A7S7RLQ9_9BACT</name>
<dbReference type="CDD" id="cd16329">
    <property type="entry name" value="LolA_like"/>
    <property type="match status" value="1"/>
</dbReference>
<evidence type="ECO:0000259" key="1">
    <source>
        <dbReference type="Pfam" id="PF17131"/>
    </source>
</evidence>
<keyword evidence="2" id="KW-0449">Lipoprotein</keyword>
<keyword evidence="3" id="KW-1185">Reference proteome</keyword>
<organism evidence="2 3">
    <name type="scientific">Candidatus Sulfurimonas baltica</name>
    <dbReference type="NCBI Taxonomy" id="2740404"/>
    <lineage>
        <taxon>Bacteria</taxon>
        <taxon>Pseudomonadati</taxon>
        <taxon>Campylobacterota</taxon>
        <taxon>Epsilonproteobacteria</taxon>
        <taxon>Campylobacterales</taxon>
        <taxon>Sulfurimonadaceae</taxon>
        <taxon>Sulfurimonas</taxon>
    </lineage>
</organism>